<dbReference type="Proteomes" id="UP000216345">
    <property type="component" value="Unassembled WGS sequence"/>
</dbReference>
<organism evidence="2 3">
    <name type="scientific">Brucella rhizosphaerae</name>
    <dbReference type="NCBI Taxonomy" id="571254"/>
    <lineage>
        <taxon>Bacteria</taxon>
        <taxon>Pseudomonadati</taxon>
        <taxon>Pseudomonadota</taxon>
        <taxon>Alphaproteobacteria</taxon>
        <taxon>Hyphomicrobiales</taxon>
        <taxon>Brucellaceae</taxon>
        <taxon>Brucella/Ochrobactrum group</taxon>
        <taxon>Brucella</taxon>
    </lineage>
</organism>
<dbReference type="InterPro" id="IPR002109">
    <property type="entry name" value="Glutaredoxin"/>
</dbReference>
<evidence type="ECO:0000259" key="1">
    <source>
        <dbReference type="Pfam" id="PF00462"/>
    </source>
</evidence>
<dbReference type="SUPFAM" id="SSF52833">
    <property type="entry name" value="Thioredoxin-like"/>
    <property type="match status" value="1"/>
</dbReference>
<dbReference type="Gene3D" id="3.40.30.10">
    <property type="entry name" value="Glutaredoxin"/>
    <property type="match status" value="1"/>
</dbReference>
<protein>
    <recommendedName>
        <fullName evidence="1">Glutaredoxin domain-containing protein</fullName>
    </recommendedName>
</protein>
<dbReference type="RefSeq" id="WP_094576344.1">
    <property type="nucleotide sequence ID" value="NZ_JBHEEL010000009.1"/>
</dbReference>
<comment type="caution">
    <text evidence="2">The sequence shown here is derived from an EMBL/GenBank/DDBJ whole genome shotgun (WGS) entry which is preliminary data.</text>
</comment>
<evidence type="ECO:0000313" key="2">
    <source>
        <dbReference type="EMBL" id="OYR15563.1"/>
    </source>
</evidence>
<gene>
    <name evidence="2" type="ORF">CEV32_4839</name>
</gene>
<dbReference type="AlphaFoldDB" id="A0A256FL39"/>
<reference evidence="2 3" key="1">
    <citation type="submission" date="2017-07" db="EMBL/GenBank/DDBJ databases">
        <title>Phylogenetic study on the rhizospheric bacterium Ochrobactrum sp. A44.</title>
        <authorList>
            <person name="Krzyzanowska D.M."/>
            <person name="Ossowicki A."/>
            <person name="Rajewska M."/>
            <person name="Maciag T."/>
            <person name="Kaczynski Z."/>
            <person name="Czerwicka M."/>
            <person name="Jafra S."/>
        </authorList>
    </citation>
    <scope>NUCLEOTIDE SEQUENCE [LARGE SCALE GENOMIC DNA]</scope>
    <source>
        <strain evidence="2 3">PR17</strain>
    </source>
</reference>
<dbReference type="PROSITE" id="PS51354">
    <property type="entry name" value="GLUTAREDOXIN_2"/>
    <property type="match status" value="1"/>
</dbReference>
<proteinExistence type="predicted"/>
<dbReference type="InterPro" id="IPR036249">
    <property type="entry name" value="Thioredoxin-like_sf"/>
</dbReference>
<feature type="domain" description="Glutaredoxin" evidence="1">
    <location>
        <begin position="4"/>
        <end position="57"/>
    </location>
</feature>
<dbReference type="CDD" id="cd02976">
    <property type="entry name" value="NrdH"/>
    <property type="match status" value="1"/>
</dbReference>
<evidence type="ECO:0000313" key="3">
    <source>
        <dbReference type="Proteomes" id="UP000216345"/>
    </source>
</evidence>
<sequence>MKLTVYTKPGCQQCIATKKTLERAGHEVAFVDITQDADAAATVRGLGYQSLPVVVVSRTKHWAGFRPDLIKELAP</sequence>
<accession>A0A256FL39</accession>
<dbReference type="Pfam" id="PF00462">
    <property type="entry name" value="Glutaredoxin"/>
    <property type="match status" value="1"/>
</dbReference>
<dbReference type="OrthoDB" id="8545217at2"/>
<name>A0A256FL39_9HYPH</name>
<dbReference type="EMBL" id="NNRK01000025">
    <property type="protein sequence ID" value="OYR15563.1"/>
    <property type="molecule type" value="Genomic_DNA"/>
</dbReference>
<keyword evidence="3" id="KW-1185">Reference proteome</keyword>